<reference evidence="2 3" key="1">
    <citation type="submission" date="2016-08" db="EMBL/GenBank/DDBJ databases">
        <authorList>
            <person name="Seilhamer J.J."/>
        </authorList>
    </citation>
    <scope>NUCLEOTIDE SEQUENCE [LARGE SCALE GENOMIC DNA]</scope>
    <source>
        <strain evidence="2 3">A37T2</strain>
    </source>
</reference>
<sequence>MLLAALSLCSMLACTKEGSYITVPTKTSDTTKTVTPPVTTPVQDSFQLRDTGITIVTLSKAVGNMKQYLQYIPAGYNEKKTYKWPIVFFLHGTGEIGNDANVLRNVGLPKVSAGKQFIIIAPQCTANWWNLDALQTFYLSMIKQYHIDSSRIYLTGLSMGGMQTWDWAIDKPAQFAAIVPISANGDTSKVKVLKNLPVWVFHNADDPTVSVWGDRLMVDALKNAGGNVKYTENATGGHDAWDKAYAMPELYTWLLAQKKP</sequence>
<evidence type="ECO:0000313" key="2">
    <source>
        <dbReference type="EMBL" id="SCC09999.1"/>
    </source>
</evidence>
<dbReference type="InterPro" id="IPR029058">
    <property type="entry name" value="AB_hydrolase_fold"/>
</dbReference>
<protein>
    <recommendedName>
        <fullName evidence="4">Phospholipase/Carboxylesterase</fullName>
    </recommendedName>
</protein>
<gene>
    <name evidence="2" type="ORF">GA0116948_103244</name>
</gene>
<organism evidence="2 3">
    <name type="scientific">Chitinophaga costaii</name>
    <dbReference type="NCBI Taxonomy" id="1335309"/>
    <lineage>
        <taxon>Bacteria</taxon>
        <taxon>Pseudomonadati</taxon>
        <taxon>Bacteroidota</taxon>
        <taxon>Chitinophagia</taxon>
        <taxon>Chitinophagales</taxon>
        <taxon>Chitinophagaceae</taxon>
        <taxon>Chitinophaga</taxon>
    </lineage>
</organism>
<keyword evidence="3" id="KW-1185">Reference proteome</keyword>
<dbReference type="STRING" id="1335309.GA0116948_103244"/>
<evidence type="ECO:0000256" key="1">
    <source>
        <dbReference type="ARBA" id="ARBA00022729"/>
    </source>
</evidence>
<keyword evidence="1" id="KW-0732">Signal</keyword>
<accession>A0A1C4BSV0</accession>
<dbReference type="AlphaFoldDB" id="A0A1C4BSV0"/>
<dbReference type="InterPro" id="IPR050955">
    <property type="entry name" value="Plant_Biomass_Hydrol_Est"/>
</dbReference>
<dbReference type="Gene3D" id="3.40.50.1820">
    <property type="entry name" value="alpha/beta hydrolase"/>
    <property type="match status" value="1"/>
</dbReference>
<evidence type="ECO:0000313" key="3">
    <source>
        <dbReference type="Proteomes" id="UP000242818"/>
    </source>
</evidence>
<dbReference type="Proteomes" id="UP000242818">
    <property type="component" value="Unassembled WGS sequence"/>
</dbReference>
<evidence type="ECO:0008006" key="4">
    <source>
        <dbReference type="Google" id="ProtNLM"/>
    </source>
</evidence>
<dbReference type="PANTHER" id="PTHR43037">
    <property type="entry name" value="UNNAMED PRODUCT-RELATED"/>
    <property type="match status" value="1"/>
</dbReference>
<dbReference type="SUPFAM" id="SSF53474">
    <property type="entry name" value="alpha/beta-Hydrolases"/>
    <property type="match status" value="1"/>
</dbReference>
<name>A0A1C4BSV0_9BACT</name>
<dbReference type="PANTHER" id="PTHR43037:SF1">
    <property type="entry name" value="BLL1128 PROTEIN"/>
    <property type="match status" value="1"/>
</dbReference>
<dbReference type="EMBL" id="FMAR01000003">
    <property type="protein sequence ID" value="SCC09999.1"/>
    <property type="molecule type" value="Genomic_DNA"/>
</dbReference>
<proteinExistence type="predicted"/>